<organism evidence="2 3">
    <name type="scientific">Lachnobacterium bovis DSM 14045</name>
    <dbReference type="NCBI Taxonomy" id="1122142"/>
    <lineage>
        <taxon>Bacteria</taxon>
        <taxon>Bacillati</taxon>
        <taxon>Bacillota</taxon>
        <taxon>Clostridia</taxon>
        <taxon>Lachnospirales</taxon>
        <taxon>Lachnospiraceae</taxon>
        <taxon>Lachnobacterium</taxon>
    </lineage>
</organism>
<accession>A0A1H3L1G4</accession>
<feature type="domain" description="N-acetyltransferase" evidence="1">
    <location>
        <begin position="129"/>
        <end position="264"/>
    </location>
</feature>
<keyword evidence="3" id="KW-1185">Reference proteome</keyword>
<dbReference type="GO" id="GO:0016747">
    <property type="term" value="F:acyltransferase activity, transferring groups other than amino-acyl groups"/>
    <property type="evidence" value="ECO:0007669"/>
    <property type="project" value="InterPro"/>
</dbReference>
<dbReference type="Gene3D" id="3.40.630.30">
    <property type="match status" value="1"/>
</dbReference>
<dbReference type="SUPFAM" id="SSF55729">
    <property type="entry name" value="Acyl-CoA N-acyltransferases (Nat)"/>
    <property type="match status" value="1"/>
</dbReference>
<proteinExistence type="predicted"/>
<protein>
    <recommendedName>
        <fullName evidence="1">N-acetyltransferase domain-containing protein</fullName>
    </recommendedName>
</protein>
<evidence type="ECO:0000313" key="2">
    <source>
        <dbReference type="EMBL" id="SDY58069.1"/>
    </source>
</evidence>
<name>A0A1H3L1G4_9FIRM</name>
<dbReference type="EMBL" id="FNPG01000023">
    <property type="protein sequence ID" value="SDY58069.1"/>
    <property type="molecule type" value="Genomic_DNA"/>
</dbReference>
<evidence type="ECO:0000259" key="1">
    <source>
        <dbReference type="PROSITE" id="PS51186"/>
    </source>
</evidence>
<evidence type="ECO:0000313" key="3">
    <source>
        <dbReference type="Proteomes" id="UP000183918"/>
    </source>
</evidence>
<reference evidence="2 3" key="1">
    <citation type="submission" date="2016-10" db="EMBL/GenBank/DDBJ databases">
        <authorList>
            <person name="de Groot N.N."/>
        </authorList>
    </citation>
    <scope>NUCLEOTIDE SEQUENCE [LARGE SCALE GENOMIC DNA]</scope>
    <source>
        <strain evidence="2 3">DSM 14045</strain>
    </source>
</reference>
<dbReference type="InterPro" id="IPR013653">
    <property type="entry name" value="GCN5-like_dom"/>
</dbReference>
<dbReference type="Proteomes" id="UP000183918">
    <property type="component" value="Unassembled WGS sequence"/>
</dbReference>
<dbReference type="Pfam" id="PF08445">
    <property type="entry name" value="FR47"/>
    <property type="match status" value="1"/>
</dbReference>
<dbReference type="STRING" id="1122142.SAMN02910414_01875"/>
<dbReference type="AlphaFoldDB" id="A0A1H3L1G4"/>
<dbReference type="InterPro" id="IPR000182">
    <property type="entry name" value="GNAT_dom"/>
</dbReference>
<dbReference type="InterPro" id="IPR016181">
    <property type="entry name" value="Acyl_CoA_acyltransferase"/>
</dbReference>
<gene>
    <name evidence="2" type="ORF">SAMN02910414_01875</name>
</gene>
<dbReference type="PROSITE" id="PS51186">
    <property type="entry name" value="GNAT"/>
    <property type="match status" value="1"/>
</dbReference>
<sequence length="264" mass="30756">MMDSYVDERDYKLLEADKYIFFVLRRIMGGECKLLLSDHERMILCFTGHPFPVWIWTADDASEEEMEKAYQLAKEKKLLTGEYHFNIKYSLAEYFIIRAAEDGLELKISTNMFAYDCLNPVKPKTEAEGEIYHCEMKDLEEVVEFLAVFHDEIGIDQKDNNGYRKDAEFFINTGNMYLWKDEKGRSVASCKYAPAVDMASINLVFTRPEYRRKHYAENLVYQVTMKVKEAGYVPMLYTDADYTASNACYEKIGYVLRGKLCTIG</sequence>